<keyword evidence="6" id="KW-0690">Ribosome biogenesis</keyword>
<feature type="region of interest" description="Disordered" evidence="7">
    <location>
        <begin position="217"/>
        <end position="250"/>
    </location>
</feature>
<dbReference type="InterPro" id="IPR051742">
    <property type="entry name" value="Ribosome_Assembly_uL10"/>
</dbReference>
<keyword evidence="4 6" id="KW-0963">Cytoplasm</keyword>
<feature type="compositionally biased region" description="Acidic residues" evidence="7">
    <location>
        <begin position="220"/>
        <end position="250"/>
    </location>
</feature>
<dbReference type="InterPro" id="IPR001790">
    <property type="entry name" value="Ribosomal_uL10"/>
</dbReference>
<dbReference type="Pfam" id="PF00466">
    <property type="entry name" value="Ribosomal_L10"/>
    <property type="match status" value="1"/>
</dbReference>
<dbReference type="EMBL" id="GAIX01004411">
    <property type="protein sequence ID" value="JAA88149.1"/>
    <property type="molecule type" value="Transcribed_RNA"/>
</dbReference>
<reference evidence="9" key="1">
    <citation type="journal article" date="2013" name="BMC Genomics">
        <title>Unscrambling butterfly oogenesis.</title>
        <authorList>
            <person name="Carter J.M."/>
            <person name="Baker S.C."/>
            <person name="Pink R."/>
            <person name="Carter D.R."/>
            <person name="Collins A."/>
            <person name="Tomlin J."/>
            <person name="Gibbs M."/>
            <person name="Breuker C.J."/>
        </authorList>
    </citation>
    <scope>NUCLEOTIDE SEQUENCE</scope>
    <source>
        <tissue evidence="9">Ovary</tissue>
    </source>
</reference>
<name>S4PBW9_9NEOP</name>
<dbReference type="GO" id="GO:0030687">
    <property type="term" value="C:preribosome, large subunit precursor"/>
    <property type="evidence" value="ECO:0007669"/>
    <property type="project" value="TreeGrafter"/>
</dbReference>
<dbReference type="RefSeq" id="XP_039761476.1">
    <property type="nucleotide sequence ID" value="XM_039905542.1"/>
</dbReference>
<dbReference type="InterPro" id="IPR043164">
    <property type="entry name" value="Ribosomal_uL10-like_insert_sf"/>
</dbReference>
<dbReference type="Gene3D" id="3.90.105.20">
    <property type="match status" value="1"/>
</dbReference>
<dbReference type="PANTHER" id="PTHR45841">
    <property type="entry name" value="MRNA TURNOVER PROTEIN 4 MRTO4"/>
    <property type="match status" value="1"/>
</dbReference>
<comment type="subcellular location">
    <subcellularLocation>
        <location evidence="6">Cytoplasm</location>
    </subcellularLocation>
    <subcellularLocation>
        <location evidence="6">Nucleus</location>
        <location evidence="6">Nucleolus</location>
    </subcellularLocation>
</comment>
<dbReference type="InterPro" id="IPR043141">
    <property type="entry name" value="Ribosomal_uL10-like_sf"/>
</dbReference>
<evidence type="ECO:0000256" key="4">
    <source>
        <dbReference type="ARBA" id="ARBA00022490"/>
    </source>
</evidence>
<dbReference type="SUPFAM" id="SSF160369">
    <property type="entry name" value="Ribosomal protein L10-like"/>
    <property type="match status" value="1"/>
</dbReference>
<dbReference type="InterPro" id="IPR040637">
    <property type="entry name" value="Ribosomal_uL10-like_insert"/>
</dbReference>
<accession>S4PBW9</accession>
<reference evidence="9" key="2">
    <citation type="submission" date="2013-05" db="EMBL/GenBank/DDBJ databases">
        <authorList>
            <person name="Carter J.-M."/>
            <person name="Baker S.C."/>
            <person name="Pink R."/>
            <person name="Carter D.R.F."/>
            <person name="Collins A."/>
            <person name="Tomlin J."/>
            <person name="Gibbs M."/>
            <person name="Breuker C.J."/>
        </authorList>
    </citation>
    <scope>NUCLEOTIDE SEQUENCE</scope>
    <source>
        <tissue evidence="9">Ovary</tissue>
    </source>
</reference>
<evidence type="ECO:0000313" key="9">
    <source>
        <dbReference type="EMBL" id="JAA88149.1"/>
    </source>
</evidence>
<protein>
    <recommendedName>
        <fullName evidence="6">Ribosome assembly factor mrt4</fullName>
    </recommendedName>
</protein>
<evidence type="ECO:0000256" key="7">
    <source>
        <dbReference type="SAM" id="MobiDB-lite"/>
    </source>
</evidence>
<keyword evidence="9" id="KW-0687">Ribonucleoprotein</keyword>
<dbReference type="Gene3D" id="3.30.70.1730">
    <property type="match status" value="1"/>
</dbReference>
<feature type="domain" description="Large ribosomal subunit protein uL10-like insertion" evidence="8">
    <location>
        <begin position="126"/>
        <end position="194"/>
    </location>
</feature>
<dbReference type="GO" id="GO:0000956">
    <property type="term" value="P:nuclear-transcribed mRNA catabolic process"/>
    <property type="evidence" value="ECO:0007669"/>
    <property type="project" value="TreeGrafter"/>
</dbReference>
<keyword evidence="9" id="KW-0689">Ribosomal protein</keyword>
<evidence type="ECO:0000256" key="3">
    <source>
        <dbReference type="ARBA" id="ARBA00011117"/>
    </source>
</evidence>
<dbReference type="GO" id="GO:0000027">
    <property type="term" value="P:ribosomal large subunit assembly"/>
    <property type="evidence" value="ECO:0007669"/>
    <property type="project" value="InterPro"/>
</dbReference>
<dbReference type="AlphaFoldDB" id="S4PBW9"/>
<dbReference type="GeneID" id="120634762"/>
<comment type="subunit">
    <text evidence="3 6">Associates with the pre-60S ribosomal particle.</text>
</comment>
<dbReference type="Pfam" id="PF17777">
    <property type="entry name" value="RL10P_insert"/>
    <property type="match status" value="1"/>
</dbReference>
<evidence type="ECO:0000256" key="6">
    <source>
        <dbReference type="RuleBase" id="RU364039"/>
    </source>
</evidence>
<dbReference type="GO" id="GO:0005840">
    <property type="term" value="C:ribosome"/>
    <property type="evidence" value="ECO:0007669"/>
    <property type="project" value="UniProtKB-KW"/>
</dbReference>
<comment type="similarity">
    <text evidence="2 6">Belongs to the universal ribosomal protein uL10 family.</text>
</comment>
<dbReference type="FunFam" id="3.30.70.1730:FF:000005">
    <property type="entry name" value="Ribosome assembly factor mrt4"/>
    <property type="match status" value="1"/>
</dbReference>
<evidence type="ECO:0000256" key="2">
    <source>
        <dbReference type="ARBA" id="ARBA00008889"/>
    </source>
</evidence>
<evidence type="ECO:0000256" key="1">
    <source>
        <dbReference type="ARBA" id="ARBA00004046"/>
    </source>
</evidence>
<evidence type="ECO:0000256" key="5">
    <source>
        <dbReference type="ARBA" id="ARBA00023242"/>
    </source>
</evidence>
<keyword evidence="5 6" id="KW-0539">Nucleus</keyword>
<proteinExistence type="inferred from homology"/>
<dbReference type="GO" id="GO:0005730">
    <property type="term" value="C:nucleolus"/>
    <property type="evidence" value="ECO:0007669"/>
    <property type="project" value="UniProtKB-SubCell"/>
</dbReference>
<sequence>MPKSKRDKKVSLTKTNKKGLLLKQKTIEEIRKSLSKYEHIFLFTVDNMRNTKLKDLRNDWKDSRFFFGKNKVMAVALGRTKSDEVEDQLNLLSKRLKGQCGLLMTNRDVIDVLEWFKTYRATEYGRSGFVATKDVILPQGPLEDFSHTIEPHLRRLGLPTSLEKGVIHLIKEYQVCKKGTALTPEQASILKLLGMQMAQFKVVIKCHWTKGKGFHKDLDISSDDESDDNNDAIEDEPMGDDDDAEDDNET</sequence>
<dbReference type="CDD" id="cd05796">
    <property type="entry name" value="Ribosomal_P0_like"/>
    <property type="match status" value="1"/>
</dbReference>
<dbReference type="GO" id="GO:0005737">
    <property type="term" value="C:cytoplasm"/>
    <property type="evidence" value="ECO:0007669"/>
    <property type="project" value="UniProtKB-SubCell"/>
</dbReference>
<dbReference type="FunFam" id="3.90.105.20:FF:000003">
    <property type="entry name" value="Ribosome assembly factor mrt4"/>
    <property type="match status" value="1"/>
</dbReference>
<comment type="function">
    <text evidence="1 6">Component of the ribosome assembly machinery. Nuclear paralog of the ribosomal protein P0, it binds pre-60S subunits at an early stage of assembly in the nucleolus, and is replaced by P0 in cytoplasmic pre-60S subunits and mature 80S ribosomes.</text>
</comment>
<dbReference type="PANTHER" id="PTHR45841:SF1">
    <property type="entry name" value="MRNA TURNOVER PROTEIN 4 HOMOLOG"/>
    <property type="match status" value="1"/>
</dbReference>
<dbReference type="GO" id="GO:0003723">
    <property type="term" value="F:RNA binding"/>
    <property type="evidence" value="ECO:0007669"/>
    <property type="project" value="TreeGrafter"/>
</dbReference>
<organism evidence="9">
    <name type="scientific">Pararge aegeria</name>
    <name type="common">speckled wood butterfly</name>
    <dbReference type="NCBI Taxonomy" id="116150"/>
    <lineage>
        <taxon>Eukaryota</taxon>
        <taxon>Metazoa</taxon>
        <taxon>Ecdysozoa</taxon>
        <taxon>Arthropoda</taxon>
        <taxon>Hexapoda</taxon>
        <taxon>Insecta</taxon>
        <taxon>Pterygota</taxon>
        <taxon>Neoptera</taxon>
        <taxon>Endopterygota</taxon>
        <taxon>Lepidoptera</taxon>
        <taxon>Glossata</taxon>
        <taxon>Ditrysia</taxon>
        <taxon>Papilionoidea</taxon>
        <taxon>Nymphalidae</taxon>
        <taxon>Satyrinae</taxon>
        <taxon>Satyrini</taxon>
        <taxon>Parargina</taxon>
        <taxon>Pararge</taxon>
    </lineage>
</organism>
<dbReference type="CTD" id="36058"/>
<dbReference type="GO" id="GO:0006364">
    <property type="term" value="P:rRNA processing"/>
    <property type="evidence" value="ECO:0007669"/>
    <property type="project" value="TreeGrafter"/>
</dbReference>
<dbReference type="InterPro" id="IPR033867">
    <property type="entry name" value="Mrt4"/>
</dbReference>
<evidence type="ECO:0000259" key="8">
    <source>
        <dbReference type="Pfam" id="PF17777"/>
    </source>
</evidence>